<dbReference type="InterPro" id="IPR005585">
    <property type="entry name" value="DUF327"/>
</dbReference>
<comment type="caution">
    <text evidence="2">The sequence shown here is derived from an EMBL/GenBank/DDBJ whole genome shotgun (WGS) entry which is preliminary data.</text>
</comment>
<dbReference type="SUPFAM" id="SSF158397">
    <property type="entry name" value="TM1646-like"/>
    <property type="match status" value="1"/>
</dbReference>
<dbReference type="Proteomes" id="UP000367750">
    <property type="component" value="Unassembled WGS sequence"/>
</dbReference>
<sequence length="147" mass="16878">MKINPNFRPIKGELSVGESAGKPVQQKNFSDVFQQQGQQASRDELTRQLQEIRTQGDRLSKSMTVRELAIYRAMVKRFLEETARRGVALRDKKGWDRRGRGKQYKLLEEIDEALLAMADELLESEQGRIELLGKVGEIRGMLINLTF</sequence>
<protein>
    <submittedName>
        <fullName evidence="2">DUF327 family protein</fullName>
    </submittedName>
</protein>
<dbReference type="InterPro" id="IPR024042">
    <property type="entry name" value="TM1646-like_dom_sf"/>
</dbReference>
<dbReference type="OrthoDB" id="1680946at2"/>
<evidence type="ECO:0000313" key="2">
    <source>
        <dbReference type="EMBL" id="KAA9003576.1"/>
    </source>
</evidence>
<dbReference type="EMBL" id="VYKK01000016">
    <property type="protein sequence ID" value="KAA9003576.1"/>
    <property type="molecule type" value="Genomic_DNA"/>
</dbReference>
<name>A0A5J5G7X3_9BACL</name>
<reference evidence="2 3" key="1">
    <citation type="submission" date="2019-09" db="EMBL/GenBank/DDBJ databases">
        <title>Bacillus ochoae sp. nov., Paenibacillus whitsoniae sp. nov., Paenibacillus spiritus sp. nov. Isolated from the Mars Exploration Rover during spacecraft assembly.</title>
        <authorList>
            <person name="Seuylemezian A."/>
            <person name="Vaishampayan P."/>
        </authorList>
    </citation>
    <scope>NUCLEOTIDE SEQUENCE [LARGE SCALE GENOMIC DNA]</scope>
    <source>
        <strain evidence="2 3">MER_111</strain>
    </source>
</reference>
<feature type="region of interest" description="Disordered" evidence="1">
    <location>
        <begin position="1"/>
        <end position="23"/>
    </location>
</feature>
<dbReference type="AlphaFoldDB" id="A0A5J5G7X3"/>
<keyword evidence="3" id="KW-1185">Reference proteome</keyword>
<gene>
    <name evidence="2" type="ORF">F4V43_12710</name>
</gene>
<dbReference type="Pfam" id="PF03885">
    <property type="entry name" value="DUF327"/>
    <property type="match status" value="1"/>
</dbReference>
<evidence type="ECO:0000256" key="1">
    <source>
        <dbReference type="SAM" id="MobiDB-lite"/>
    </source>
</evidence>
<dbReference type="Gene3D" id="1.20.120.490">
    <property type="entry name" value="Hypothetical protein TM1646-like domain"/>
    <property type="match status" value="1"/>
</dbReference>
<dbReference type="RefSeq" id="WP_150458633.1">
    <property type="nucleotide sequence ID" value="NZ_VYKK01000016.1"/>
</dbReference>
<accession>A0A5J5G7X3</accession>
<proteinExistence type="predicted"/>
<organism evidence="2 3">
    <name type="scientific">Paenibacillus spiritus</name>
    <dbReference type="NCBI Taxonomy" id="2496557"/>
    <lineage>
        <taxon>Bacteria</taxon>
        <taxon>Bacillati</taxon>
        <taxon>Bacillota</taxon>
        <taxon>Bacilli</taxon>
        <taxon>Bacillales</taxon>
        <taxon>Paenibacillaceae</taxon>
        <taxon>Paenibacillus</taxon>
    </lineage>
</organism>
<evidence type="ECO:0000313" key="3">
    <source>
        <dbReference type="Proteomes" id="UP000367750"/>
    </source>
</evidence>